<dbReference type="RefSeq" id="WP_264224098.1">
    <property type="nucleotide sequence ID" value="NZ_CP107716.1"/>
</dbReference>
<keyword evidence="1" id="KW-0472">Membrane</keyword>
<evidence type="ECO:0000313" key="2">
    <source>
        <dbReference type="EMBL" id="UYQ70403.1"/>
    </source>
</evidence>
<protein>
    <submittedName>
        <fullName evidence="2">Uncharacterized protein</fullName>
    </submittedName>
</protein>
<keyword evidence="1" id="KW-0812">Transmembrane</keyword>
<reference evidence="2" key="1">
    <citation type="submission" date="2022-10" db="EMBL/GenBank/DDBJ databases">
        <title>YIM 151497 complete genome.</title>
        <authorList>
            <person name="Chen X."/>
        </authorList>
    </citation>
    <scope>NUCLEOTIDE SEQUENCE</scope>
    <source>
        <strain evidence="2">YIM 151497</strain>
    </source>
</reference>
<evidence type="ECO:0000313" key="3">
    <source>
        <dbReference type="Proteomes" id="UP001163882"/>
    </source>
</evidence>
<dbReference type="Proteomes" id="UP001163882">
    <property type="component" value="Chromosome"/>
</dbReference>
<name>A0ABY6IIK9_9HYPH</name>
<gene>
    <name evidence="2" type="ORF">OF122_09895</name>
</gene>
<accession>A0ABY6IIK9</accession>
<keyword evidence="3" id="KW-1185">Reference proteome</keyword>
<proteinExistence type="predicted"/>
<dbReference type="EMBL" id="CP107716">
    <property type="protein sequence ID" value="UYQ70403.1"/>
    <property type="molecule type" value="Genomic_DNA"/>
</dbReference>
<sequence>MARKPQPINGENAEEAEARLRDLKRRFSRVSGRYGRRSGPVAGAGGSGGGFSLSGAEWAIVAGLVVFLVVVGAMALG</sequence>
<organism evidence="2 3">
    <name type="scientific">Pelagibacterium flavum</name>
    <dbReference type="NCBI Taxonomy" id="2984530"/>
    <lineage>
        <taxon>Bacteria</taxon>
        <taxon>Pseudomonadati</taxon>
        <taxon>Pseudomonadota</taxon>
        <taxon>Alphaproteobacteria</taxon>
        <taxon>Hyphomicrobiales</taxon>
        <taxon>Devosiaceae</taxon>
        <taxon>Pelagibacterium</taxon>
    </lineage>
</organism>
<evidence type="ECO:0000256" key="1">
    <source>
        <dbReference type="SAM" id="Phobius"/>
    </source>
</evidence>
<keyword evidence="1" id="KW-1133">Transmembrane helix</keyword>
<feature type="transmembrane region" description="Helical" evidence="1">
    <location>
        <begin position="58"/>
        <end position="76"/>
    </location>
</feature>